<dbReference type="InterPro" id="IPR013321">
    <property type="entry name" value="Arc_rbn_hlx_hlx"/>
</dbReference>
<dbReference type="InterPro" id="IPR010985">
    <property type="entry name" value="Ribbon_hlx_hlx"/>
</dbReference>
<protein>
    <recommendedName>
        <fullName evidence="3">Toxin-antitoxin system HicB family antitoxin</fullName>
    </recommendedName>
</protein>
<organism evidence="1 2">
    <name type="scientific">Streptomyces alanosinicus</name>
    <dbReference type="NCBI Taxonomy" id="68171"/>
    <lineage>
        <taxon>Bacteria</taxon>
        <taxon>Bacillati</taxon>
        <taxon>Actinomycetota</taxon>
        <taxon>Actinomycetes</taxon>
        <taxon>Kitasatosporales</taxon>
        <taxon>Streptomycetaceae</taxon>
        <taxon>Streptomyces</taxon>
    </lineage>
</organism>
<evidence type="ECO:0000313" key="2">
    <source>
        <dbReference type="Proteomes" id="UP000655443"/>
    </source>
</evidence>
<name>A0A918IN82_9ACTN</name>
<evidence type="ECO:0008006" key="3">
    <source>
        <dbReference type="Google" id="ProtNLM"/>
    </source>
</evidence>
<dbReference type="SUPFAM" id="SSF47598">
    <property type="entry name" value="Ribbon-helix-helix"/>
    <property type="match status" value="1"/>
</dbReference>
<reference evidence="1" key="2">
    <citation type="submission" date="2020-09" db="EMBL/GenBank/DDBJ databases">
        <authorList>
            <person name="Sun Q."/>
            <person name="Ohkuma M."/>
        </authorList>
    </citation>
    <scope>NUCLEOTIDE SEQUENCE</scope>
    <source>
        <strain evidence="1">JCM 4714</strain>
    </source>
</reference>
<dbReference type="InterPro" id="IPR008651">
    <property type="entry name" value="Uncharacterised_HicB"/>
</dbReference>
<dbReference type="GO" id="GO:0006355">
    <property type="term" value="P:regulation of DNA-templated transcription"/>
    <property type="evidence" value="ECO:0007669"/>
    <property type="project" value="InterPro"/>
</dbReference>
<reference evidence="1" key="1">
    <citation type="journal article" date="2014" name="Int. J. Syst. Evol. Microbiol.">
        <title>Complete genome sequence of Corynebacterium casei LMG S-19264T (=DSM 44701T), isolated from a smear-ripened cheese.</title>
        <authorList>
            <consortium name="US DOE Joint Genome Institute (JGI-PGF)"/>
            <person name="Walter F."/>
            <person name="Albersmeier A."/>
            <person name="Kalinowski J."/>
            <person name="Ruckert C."/>
        </authorList>
    </citation>
    <scope>NUCLEOTIDE SEQUENCE</scope>
    <source>
        <strain evidence="1">JCM 4714</strain>
    </source>
</reference>
<dbReference type="Gene3D" id="1.10.1220.10">
    <property type="entry name" value="Met repressor-like"/>
    <property type="match status" value="1"/>
</dbReference>
<dbReference type="Proteomes" id="UP000655443">
    <property type="component" value="Unassembled WGS sequence"/>
</dbReference>
<accession>A0A918IN82</accession>
<gene>
    <name evidence="1" type="ORF">GCM10010339_93660</name>
</gene>
<dbReference type="Pfam" id="PF05534">
    <property type="entry name" value="HicB"/>
    <property type="match status" value="1"/>
</dbReference>
<dbReference type="EMBL" id="BMVG01000083">
    <property type="protein sequence ID" value="GGW23899.1"/>
    <property type="molecule type" value="Genomic_DNA"/>
</dbReference>
<dbReference type="AlphaFoldDB" id="A0A918IN82"/>
<keyword evidence="2" id="KW-1185">Reference proteome</keyword>
<sequence>MVSILATVSVTTMTLRIPDDLAPSIRAAAAAAGMSVNAYVVRAARRAATLDAAKQLAALGLGDDLAGEGDTL</sequence>
<evidence type="ECO:0000313" key="1">
    <source>
        <dbReference type="EMBL" id="GGW23899.1"/>
    </source>
</evidence>
<proteinExistence type="predicted"/>
<comment type="caution">
    <text evidence="1">The sequence shown here is derived from an EMBL/GenBank/DDBJ whole genome shotgun (WGS) entry which is preliminary data.</text>
</comment>